<dbReference type="SUPFAM" id="SSF48726">
    <property type="entry name" value="Immunoglobulin"/>
    <property type="match status" value="5"/>
</dbReference>
<evidence type="ECO:0000256" key="8">
    <source>
        <dbReference type="ARBA" id="ARBA00023136"/>
    </source>
</evidence>
<dbReference type="FunFam" id="2.60.40.10:FF:000170">
    <property type="entry name" value="Kirre like nephrin family adhesion molecule 3"/>
    <property type="match status" value="1"/>
</dbReference>
<dbReference type="InterPro" id="IPR003598">
    <property type="entry name" value="Ig_sub2"/>
</dbReference>
<feature type="domain" description="Ig-like" evidence="14">
    <location>
        <begin position="389"/>
        <end position="484"/>
    </location>
</feature>
<feature type="transmembrane region" description="Helical" evidence="13">
    <location>
        <begin position="502"/>
        <end position="528"/>
    </location>
</feature>
<evidence type="ECO:0000256" key="2">
    <source>
        <dbReference type="ARBA" id="ARBA00008637"/>
    </source>
</evidence>
<organism evidence="15 16">
    <name type="scientific">Scleropages formosus</name>
    <name type="common">Asian bonytongue</name>
    <name type="synonym">Osteoglossum formosum</name>
    <dbReference type="NCBI Taxonomy" id="113540"/>
    <lineage>
        <taxon>Eukaryota</taxon>
        <taxon>Metazoa</taxon>
        <taxon>Chordata</taxon>
        <taxon>Craniata</taxon>
        <taxon>Vertebrata</taxon>
        <taxon>Euteleostomi</taxon>
        <taxon>Actinopterygii</taxon>
        <taxon>Neopterygii</taxon>
        <taxon>Teleostei</taxon>
        <taxon>Osteoglossocephala</taxon>
        <taxon>Osteoglossomorpha</taxon>
        <taxon>Osteoglossiformes</taxon>
        <taxon>Osteoglossidae</taxon>
        <taxon>Scleropages</taxon>
    </lineage>
</organism>
<sequence length="756" mass="82513">MWGSLSLSHFCSPGVRAMFSQQPQDLVVVAGQPVTLPCSIPGYHGVVLWIKDGLALGVGRDLSGYPRYSVVGDHSSGEHHLRIQRVELMDDAVFECQAIQAAMRSRPARLTVLVPPDDPVISGGPVVSLRAGDPLNLTCHADNAKPAASIIWIRNGEVLNGAMYSKTLLRDGRRESTVSTLYLSATNIETGQQIICRASNKAVPNGKETSITIDIQHLPLVNLSVEPQPVLEGNLVKFHCSAKANPPVTQYRWAKGGNIIKEVSGDTYEVVVDHSFFTEPVSCEVTNPLGSTNISRNVDVYFGPRMAAEPQSLQVDQGSDAVFNCAWTGNPSLTIVWMKRGSGVVLSNENILTLKAVRQEDAGKYVCRAVVPRVGAGEKEVTLTVNGPPTISSTQTQQALHGEKGQIKCFIRSTPPPDRIAWSWKETVLESGTSGRYTVETVSTEEGVISTLTMSNIVPADFQTIYNCTAWNSFGSDTEIIRLKEQGGRQGSAALLLFYKSLPVAVIIGVAVGAFVAFIVLMGTIGAFCCTRSQRNLKGVVSAKNDIRVEIVHKDHNAARESEDHAAIKQLMMERGEFQQESVLKQLEVLQEEEKEYQHLKDPTNGYYSVNTFKEHHSTPTITLAGNQTTEMRNPTSATTGKQRVPTGMSFTNIYSTLGAGPNRLYDYSQRFVLGMGSSSIELCEREFQRASLSDSSSFLDAQCDSSVSSYSKQDGYVQFDKDSKASASSSSHYSQSSSQNSDLTRPLQKRMQTHV</sequence>
<dbReference type="PANTHER" id="PTHR11640:SF49">
    <property type="entry name" value="KIN OF IRRE-LIKE PROTEIN 3"/>
    <property type="match status" value="1"/>
</dbReference>
<gene>
    <name evidence="15" type="primary">KIRREL3</name>
</gene>
<dbReference type="InterPro" id="IPR036179">
    <property type="entry name" value="Ig-like_dom_sf"/>
</dbReference>
<evidence type="ECO:0000256" key="12">
    <source>
        <dbReference type="SAM" id="MobiDB-lite"/>
    </source>
</evidence>
<dbReference type="Pfam" id="PF08205">
    <property type="entry name" value="C2-set_2"/>
    <property type="match status" value="1"/>
</dbReference>
<evidence type="ECO:0000256" key="7">
    <source>
        <dbReference type="ARBA" id="ARBA00022989"/>
    </source>
</evidence>
<feature type="region of interest" description="Disordered" evidence="12">
    <location>
        <begin position="722"/>
        <end position="756"/>
    </location>
</feature>
<evidence type="ECO:0000256" key="4">
    <source>
        <dbReference type="ARBA" id="ARBA00022692"/>
    </source>
</evidence>
<feature type="domain" description="Ig-like" evidence="14">
    <location>
        <begin position="304"/>
        <end position="384"/>
    </location>
</feature>
<evidence type="ECO:0000259" key="14">
    <source>
        <dbReference type="PROSITE" id="PS50835"/>
    </source>
</evidence>
<dbReference type="SMART" id="SM00409">
    <property type="entry name" value="IG"/>
    <property type="match status" value="4"/>
</dbReference>
<dbReference type="InterPro" id="IPR013783">
    <property type="entry name" value="Ig-like_fold"/>
</dbReference>
<keyword evidence="8 13" id="KW-0472">Membrane</keyword>
<dbReference type="FunFam" id="2.60.40.10:FF:000103">
    <property type="entry name" value="Kirre like nephrin family adhesion molecule 3"/>
    <property type="match status" value="1"/>
</dbReference>
<feature type="domain" description="Ig-like" evidence="14">
    <location>
        <begin position="219"/>
        <end position="299"/>
    </location>
</feature>
<name>A0A8C9TDM3_SCLFO</name>
<evidence type="ECO:0000256" key="11">
    <source>
        <dbReference type="ARBA" id="ARBA00023319"/>
    </source>
</evidence>
<dbReference type="GO" id="GO:0005911">
    <property type="term" value="C:cell-cell junction"/>
    <property type="evidence" value="ECO:0007669"/>
    <property type="project" value="TreeGrafter"/>
</dbReference>
<keyword evidence="10" id="KW-0325">Glycoprotein</keyword>
<dbReference type="GO" id="GO:0050839">
    <property type="term" value="F:cell adhesion molecule binding"/>
    <property type="evidence" value="ECO:0007669"/>
    <property type="project" value="TreeGrafter"/>
</dbReference>
<keyword evidence="7 13" id="KW-1133">Transmembrane helix</keyword>
<reference evidence="15" key="3">
    <citation type="submission" date="2025-09" db="UniProtKB">
        <authorList>
            <consortium name="Ensembl"/>
        </authorList>
    </citation>
    <scope>IDENTIFICATION</scope>
</reference>
<keyword evidence="9" id="KW-1015">Disulfide bond</keyword>
<keyword evidence="4 13" id="KW-0812">Transmembrane</keyword>
<proteinExistence type="inferred from homology"/>
<keyword evidence="3" id="KW-1003">Cell membrane</keyword>
<dbReference type="SMART" id="SM00408">
    <property type="entry name" value="IGc2"/>
    <property type="match status" value="3"/>
</dbReference>
<dbReference type="PROSITE" id="PS50835">
    <property type="entry name" value="IG_LIKE"/>
    <property type="match status" value="5"/>
</dbReference>
<comment type="subcellular location">
    <subcellularLocation>
        <location evidence="1">Cell membrane</location>
        <topology evidence="1">Single-pass type I membrane protein</topology>
    </subcellularLocation>
</comment>
<comment type="similarity">
    <text evidence="2">Belongs to the immunoglobulin superfamily.</text>
</comment>
<dbReference type="Pfam" id="PF13927">
    <property type="entry name" value="Ig_3"/>
    <property type="match status" value="1"/>
</dbReference>
<feature type="domain" description="Ig-like" evidence="14">
    <location>
        <begin position="116"/>
        <end position="212"/>
    </location>
</feature>
<reference evidence="15" key="2">
    <citation type="submission" date="2025-08" db="UniProtKB">
        <authorList>
            <consortium name="Ensembl"/>
        </authorList>
    </citation>
    <scope>IDENTIFICATION</scope>
</reference>
<evidence type="ECO:0000256" key="9">
    <source>
        <dbReference type="ARBA" id="ARBA00023157"/>
    </source>
</evidence>
<evidence type="ECO:0000256" key="13">
    <source>
        <dbReference type="SAM" id="Phobius"/>
    </source>
</evidence>
<dbReference type="GO" id="GO:0005886">
    <property type="term" value="C:plasma membrane"/>
    <property type="evidence" value="ECO:0007669"/>
    <property type="project" value="UniProtKB-SubCell"/>
</dbReference>
<evidence type="ECO:0000256" key="10">
    <source>
        <dbReference type="ARBA" id="ARBA00023180"/>
    </source>
</evidence>
<dbReference type="Gene3D" id="2.60.40.10">
    <property type="entry name" value="Immunoglobulins"/>
    <property type="match status" value="5"/>
</dbReference>
<dbReference type="Ensembl" id="ENSSFOT00015074334.1">
    <property type="protein sequence ID" value="ENSSFOP00015050336.1"/>
    <property type="gene ID" value="ENSSFOG00015022386.2"/>
</dbReference>
<dbReference type="InterPro" id="IPR051275">
    <property type="entry name" value="Cell_adhesion_signaling"/>
</dbReference>
<keyword evidence="5" id="KW-0732">Signal</keyword>
<keyword evidence="16" id="KW-1185">Reference proteome</keyword>
<dbReference type="InterPro" id="IPR013098">
    <property type="entry name" value="Ig_I-set"/>
</dbReference>
<dbReference type="PANTHER" id="PTHR11640">
    <property type="entry name" value="NEPHRIN"/>
    <property type="match status" value="1"/>
</dbReference>
<dbReference type="Proteomes" id="UP000694397">
    <property type="component" value="Chromosome 10"/>
</dbReference>
<accession>A0A8C9TDM3</accession>
<feature type="compositionally biased region" description="Low complexity" evidence="12">
    <location>
        <begin position="726"/>
        <end position="742"/>
    </location>
</feature>
<dbReference type="InterPro" id="IPR007110">
    <property type="entry name" value="Ig-like_dom"/>
</dbReference>
<evidence type="ECO:0000313" key="16">
    <source>
        <dbReference type="Proteomes" id="UP000694397"/>
    </source>
</evidence>
<evidence type="ECO:0000256" key="1">
    <source>
        <dbReference type="ARBA" id="ARBA00004251"/>
    </source>
</evidence>
<protein>
    <submittedName>
        <fullName evidence="15">Kirre like nephrin family adhesion molecule 3</fullName>
    </submittedName>
</protein>
<evidence type="ECO:0000256" key="6">
    <source>
        <dbReference type="ARBA" id="ARBA00022737"/>
    </source>
</evidence>
<dbReference type="CDD" id="cd05759">
    <property type="entry name" value="IgI_2_KIRREL3-like"/>
    <property type="match status" value="1"/>
</dbReference>
<dbReference type="FunFam" id="2.60.40.10:FF:000094">
    <property type="entry name" value="Kirre like nephrin family adhesion molecule 3"/>
    <property type="match status" value="1"/>
</dbReference>
<feature type="domain" description="Ig-like" evidence="14">
    <location>
        <begin position="13"/>
        <end position="111"/>
    </location>
</feature>
<evidence type="ECO:0000313" key="15">
    <source>
        <dbReference type="Ensembl" id="ENSSFOP00015050336.1"/>
    </source>
</evidence>
<dbReference type="GO" id="GO:0007416">
    <property type="term" value="P:synapse assembly"/>
    <property type="evidence" value="ECO:0007669"/>
    <property type="project" value="TreeGrafter"/>
</dbReference>
<dbReference type="Pfam" id="PF07679">
    <property type="entry name" value="I-set"/>
    <property type="match status" value="2"/>
</dbReference>
<keyword evidence="6" id="KW-0677">Repeat</keyword>
<dbReference type="InterPro" id="IPR013162">
    <property type="entry name" value="CD80_C2-set"/>
</dbReference>
<dbReference type="GeneTree" id="ENSGT00940000157126"/>
<dbReference type="GO" id="GO:0098609">
    <property type="term" value="P:cell-cell adhesion"/>
    <property type="evidence" value="ECO:0007669"/>
    <property type="project" value="TreeGrafter"/>
</dbReference>
<evidence type="ECO:0000256" key="5">
    <source>
        <dbReference type="ARBA" id="ARBA00022729"/>
    </source>
</evidence>
<evidence type="ECO:0000256" key="3">
    <source>
        <dbReference type="ARBA" id="ARBA00022475"/>
    </source>
</evidence>
<reference evidence="15 16" key="1">
    <citation type="submission" date="2019-04" db="EMBL/GenBank/DDBJ databases">
        <authorList>
            <consortium name="Wellcome Sanger Institute Data Sharing"/>
        </authorList>
    </citation>
    <scope>NUCLEOTIDE SEQUENCE [LARGE SCALE GENOMIC DNA]</scope>
</reference>
<dbReference type="CDD" id="cd05898">
    <property type="entry name" value="IgI_5_KIRREL3"/>
    <property type="match status" value="1"/>
</dbReference>
<dbReference type="OrthoDB" id="6413693at2759"/>
<dbReference type="FunFam" id="2.60.40.10:FF:000077">
    <property type="entry name" value="Kirre like nephrin family adhesion molecule 3"/>
    <property type="match status" value="1"/>
</dbReference>
<dbReference type="InterPro" id="IPR003599">
    <property type="entry name" value="Ig_sub"/>
</dbReference>
<keyword evidence="11" id="KW-0393">Immunoglobulin domain</keyword>
<dbReference type="AlphaFoldDB" id="A0A8C9TDM3"/>